<evidence type="ECO:0000259" key="6">
    <source>
        <dbReference type="PROSITE" id="PS51782"/>
    </source>
</evidence>
<dbReference type="SUPFAM" id="SSF54106">
    <property type="entry name" value="LysM domain"/>
    <property type="match status" value="1"/>
</dbReference>
<dbReference type="Pfam" id="PF01832">
    <property type="entry name" value="Glucosaminidase"/>
    <property type="match status" value="1"/>
</dbReference>
<dbReference type="Gene3D" id="3.10.350.10">
    <property type="entry name" value="LysM domain"/>
    <property type="match status" value="1"/>
</dbReference>
<evidence type="ECO:0000313" key="8">
    <source>
        <dbReference type="Proteomes" id="UP000468650"/>
    </source>
</evidence>
<dbReference type="Pfam" id="PF01476">
    <property type="entry name" value="LysM"/>
    <property type="match status" value="2"/>
</dbReference>
<dbReference type="GO" id="GO:0031640">
    <property type="term" value="P:killing of cells of another organism"/>
    <property type="evidence" value="ECO:0007669"/>
    <property type="project" value="UniProtKB-KW"/>
</dbReference>
<dbReference type="AlphaFoldDB" id="A0A6N6RGF6"/>
<keyword evidence="8" id="KW-1185">Reference proteome</keyword>
<keyword evidence="2" id="KW-0081">Bacteriolytic enzyme</keyword>
<dbReference type="SMART" id="SM00257">
    <property type="entry name" value="LysM"/>
    <property type="match status" value="2"/>
</dbReference>
<keyword evidence="3" id="KW-0378">Hydrolase</keyword>
<dbReference type="GO" id="GO:0042742">
    <property type="term" value="P:defense response to bacterium"/>
    <property type="evidence" value="ECO:0007669"/>
    <property type="project" value="UniProtKB-KW"/>
</dbReference>
<reference evidence="7 8" key="1">
    <citation type="submission" date="2019-09" db="EMBL/GenBank/DDBJ databases">
        <title>Genomes of family Cryomorphaceae.</title>
        <authorList>
            <person name="Bowman J.P."/>
        </authorList>
    </citation>
    <scope>NUCLEOTIDE SEQUENCE [LARGE SCALE GENOMIC DNA]</scope>
    <source>
        <strain evidence="7 8">LMG 25704</strain>
    </source>
</reference>
<dbReference type="OrthoDB" id="977752at2"/>
<evidence type="ECO:0000256" key="5">
    <source>
        <dbReference type="SAM" id="SignalP"/>
    </source>
</evidence>
<evidence type="ECO:0000256" key="3">
    <source>
        <dbReference type="ARBA" id="ARBA00022801"/>
    </source>
</evidence>
<dbReference type="SMART" id="SM00047">
    <property type="entry name" value="LYZ2"/>
    <property type="match status" value="1"/>
</dbReference>
<evidence type="ECO:0000256" key="4">
    <source>
        <dbReference type="ARBA" id="ARBA00032108"/>
    </source>
</evidence>
<sequence>MKGILTTTLVLLVSFSSFAQNRLQRRVDYIEKYKDIAIREMQDYGIPASITLAQGILESGDGTSELARDANNHFGIKCHSDWEGERVYHDDDEDNECFRKYDRAEDSFRDHSLFLKNRSRYSALFALDPYDYEAWAEGLKDAGYATNRRYPELLIGIIEEYELYKYDKMHYDEEEDEVIADGHTILEHRSGLSYVVAYSGDNWNRLSLEVDVPIDKLIEYNDLTWDSKLEEGMVIFIEKKNRRGFDDTHRVGDGETMHSISQKYGMRLMQLYKRNNMLPGEEPRVGETLVLRGYRD</sequence>
<dbReference type="InterPro" id="IPR051056">
    <property type="entry name" value="Glycosyl_Hydrolase_73"/>
</dbReference>
<evidence type="ECO:0000313" key="7">
    <source>
        <dbReference type="EMBL" id="KAB2810269.1"/>
    </source>
</evidence>
<dbReference type="PROSITE" id="PS51782">
    <property type="entry name" value="LYSM"/>
    <property type="match status" value="1"/>
</dbReference>
<dbReference type="PANTHER" id="PTHR33308:SF9">
    <property type="entry name" value="PEPTIDOGLYCAN HYDROLASE FLGJ"/>
    <property type="match status" value="1"/>
</dbReference>
<dbReference type="PANTHER" id="PTHR33308">
    <property type="entry name" value="PEPTIDOGLYCAN HYDROLASE FLGJ"/>
    <property type="match status" value="1"/>
</dbReference>
<comment type="caution">
    <text evidence="7">The sequence shown here is derived from an EMBL/GenBank/DDBJ whole genome shotgun (WGS) entry which is preliminary data.</text>
</comment>
<dbReference type="InterPro" id="IPR002901">
    <property type="entry name" value="MGlyc_endo_b_GlcNAc-like_dom"/>
</dbReference>
<evidence type="ECO:0000256" key="2">
    <source>
        <dbReference type="ARBA" id="ARBA00022638"/>
    </source>
</evidence>
<dbReference type="RefSeq" id="WP_151667058.1">
    <property type="nucleotide sequence ID" value="NZ_WBVO01000004.1"/>
</dbReference>
<dbReference type="Gene3D" id="1.10.530.10">
    <property type="match status" value="1"/>
</dbReference>
<dbReference type="Proteomes" id="UP000468650">
    <property type="component" value="Unassembled WGS sequence"/>
</dbReference>
<feature type="chain" id="PRO_5026732726" description="Peptidoglycan hydrolase" evidence="5">
    <location>
        <begin position="20"/>
        <end position="296"/>
    </location>
</feature>
<organism evidence="7 8">
    <name type="scientific">Phaeocystidibacter luteus</name>
    <dbReference type="NCBI Taxonomy" id="911197"/>
    <lineage>
        <taxon>Bacteria</taxon>
        <taxon>Pseudomonadati</taxon>
        <taxon>Bacteroidota</taxon>
        <taxon>Flavobacteriia</taxon>
        <taxon>Flavobacteriales</taxon>
        <taxon>Phaeocystidibacteraceae</taxon>
        <taxon>Phaeocystidibacter</taxon>
    </lineage>
</organism>
<dbReference type="InterPro" id="IPR036779">
    <property type="entry name" value="LysM_dom_sf"/>
</dbReference>
<feature type="signal peptide" evidence="5">
    <location>
        <begin position="1"/>
        <end position="19"/>
    </location>
</feature>
<keyword evidence="1" id="KW-0929">Antimicrobial</keyword>
<dbReference type="CDD" id="cd00118">
    <property type="entry name" value="LysM"/>
    <property type="match status" value="1"/>
</dbReference>
<name>A0A6N6RGF6_9FLAO</name>
<gene>
    <name evidence="7" type="ORF">F8C67_06705</name>
</gene>
<proteinExistence type="predicted"/>
<dbReference type="EMBL" id="WBVO01000004">
    <property type="protein sequence ID" value="KAB2810269.1"/>
    <property type="molecule type" value="Genomic_DNA"/>
</dbReference>
<evidence type="ECO:0000256" key="1">
    <source>
        <dbReference type="ARBA" id="ARBA00022529"/>
    </source>
</evidence>
<dbReference type="InterPro" id="IPR018392">
    <property type="entry name" value="LysM"/>
</dbReference>
<keyword evidence="5" id="KW-0732">Signal</keyword>
<accession>A0A6N6RGF6</accession>
<feature type="domain" description="LysM" evidence="6">
    <location>
        <begin position="247"/>
        <end position="291"/>
    </location>
</feature>
<protein>
    <recommendedName>
        <fullName evidence="4">Peptidoglycan hydrolase</fullName>
    </recommendedName>
</protein>
<dbReference type="GO" id="GO:0004040">
    <property type="term" value="F:amidase activity"/>
    <property type="evidence" value="ECO:0007669"/>
    <property type="project" value="InterPro"/>
</dbReference>